<feature type="compositionally biased region" description="Basic and acidic residues" evidence="1">
    <location>
        <begin position="115"/>
        <end position="126"/>
    </location>
</feature>
<dbReference type="STRING" id="504798.SAMN05421871_102792"/>
<evidence type="ECO:0000313" key="2">
    <source>
        <dbReference type="EMBL" id="SDO48392.1"/>
    </source>
</evidence>
<dbReference type="EMBL" id="FNJB01000003">
    <property type="protein sequence ID" value="SDO48392.1"/>
    <property type="molecule type" value="Genomic_DNA"/>
</dbReference>
<keyword evidence="3" id="KW-1185">Reference proteome</keyword>
<proteinExistence type="predicted"/>
<dbReference type="OrthoDB" id="3872442at2"/>
<accession>A0A1H0JY02</accession>
<reference evidence="3" key="1">
    <citation type="submission" date="2016-10" db="EMBL/GenBank/DDBJ databases">
        <authorList>
            <person name="Varghese N."/>
            <person name="Submissions S."/>
        </authorList>
    </citation>
    <scope>NUCLEOTIDE SEQUENCE [LARGE SCALE GENOMIC DNA]</scope>
    <source>
        <strain evidence="3">IBRC-M 10655</strain>
    </source>
</reference>
<evidence type="ECO:0000313" key="3">
    <source>
        <dbReference type="Proteomes" id="UP000199651"/>
    </source>
</evidence>
<gene>
    <name evidence="2" type="ORF">SAMN05192558_103257</name>
</gene>
<name>A0A1H0JY02_9PSEU</name>
<dbReference type="Proteomes" id="UP000199651">
    <property type="component" value="Unassembled WGS sequence"/>
</dbReference>
<dbReference type="AlphaFoldDB" id="A0A1H0JY02"/>
<organism evidence="2 3">
    <name type="scientific">Actinokineospora alba</name>
    <dbReference type="NCBI Taxonomy" id="504798"/>
    <lineage>
        <taxon>Bacteria</taxon>
        <taxon>Bacillati</taxon>
        <taxon>Actinomycetota</taxon>
        <taxon>Actinomycetes</taxon>
        <taxon>Pseudonocardiales</taxon>
        <taxon>Pseudonocardiaceae</taxon>
        <taxon>Actinokineospora</taxon>
    </lineage>
</organism>
<sequence>MLTVRATLVDTGLKPGTAAAAQQVEAVLWAHATAEHGLEHVRVQTVGSTIGVVLFLRTTCQIDALAKANSLLLCALTAPTRARFTAVLHVPDRPTPTRNHAVIRPQGEIASSGCREPDQRGPHGAH</sequence>
<feature type="region of interest" description="Disordered" evidence="1">
    <location>
        <begin position="94"/>
        <end position="126"/>
    </location>
</feature>
<dbReference type="RefSeq" id="WP_091371989.1">
    <property type="nucleotide sequence ID" value="NZ_FNDV01000002.1"/>
</dbReference>
<protein>
    <submittedName>
        <fullName evidence="2">Uncharacterized protein</fullName>
    </submittedName>
</protein>
<evidence type="ECO:0000256" key="1">
    <source>
        <dbReference type="SAM" id="MobiDB-lite"/>
    </source>
</evidence>